<dbReference type="PRINTS" id="PR00705">
    <property type="entry name" value="PAPAIN"/>
</dbReference>
<dbReference type="PANTHER" id="PTHR12411">
    <property type="entry name" value="CYSTEINE PROTEASE FAMILY C1-RELATED"/>
    <property type="match status" value="1"/>
</dbReference>
<evidence type="ECO:0000256" key="4">
    <source>
        <dbReference type="SAM" id="SignalP"/>
    </source>
</evidence>
<evidence type="ECO:0000313" key="7">
    <source>
        <dbReference type="EnsemblPlants" id="OPUNC01G14390.1"/>
    </source>
</evidence>
<keyword evidence="4" id="KW-0732">Signal</keyword>
<dbReference type="PROSITE" id="PS00640">
    <property type="entry name" value="THIOL_PROTEASE_ASN"/>
    <property type="match status" value="2"/>
</dbReference>
<feature type="chain" id="PRO_5018617917" description="Peptidase C1A papain C-terminal domain-containing protein" evidence="4">
    <location>
        <begin position="25"/>
        <end position="471"/>
    </location>
</feature>
<dbReference type="STRING" id="4537.A0A0E0JI71"/>
<dbReference type="CDD" id="cd02248">
    <property type="entry name" value="Peptidase_C1A"/>
    <property type="match status" value="1"/>
</dbReference>
<dbReference type="SMART" id="SM00645">
    <property type="entry name" value="Pept_C1"/>
    <property type="match status" value="1"/>
</dbReference>
<dbReference type="GO" id="GO:0008234">
    <property type="term" value="F:cysteine-type peptidase activity"/>
    <property type="evidence" value="ECO:0007669"/>
    <property type="project" value="InterPro"/>
</dbReference>
<dbReference type="Gramene" id="OPUNC01G14390.1">
    <property type="protein sequence ID" value="OPUNC01G14390.1"/>
    <property type="gene ID" value="OPUNC01G14390"/>
</dbReference>
<evidence type="ECO:0000256" key="3">
    <source>
        <dbReference type="ARBA" id="ARBA00023157"/>
    </source>
</evidence>
<evidence type="ECO:0000259" key="6">
    <source>
        <dbReference type="SMART" id="SM00848"/>
    </source>
</evidence>
<dbReference type="InterPro" id="IPR025661">
    <property type="entry name" value="Pept_asp_AS"/>
</dbReference>
<name>A0A0E0JI71_ORYPU</name>
<organism evidence="7">
    <name type="scientific">Oryza punctata</name>
    <name type="common">Red rice</name>
    <dbReference type="NCBI Taxonomy" id="4537"/>
    <lineage>
        <taxon>Eukaryota</taxon>
        <taxon>Viridiplantae</taxon>
        <taxon>Streptophyta</taxon>
        <taxon>Embryophyta</taxon>
        <taxon>Tracheophyta</taxon>
        <taxon>Spermatophyta</taxon>
        <taxon>Magnoliopsida</taxon>
        <taxon>Liliopsida</taxon>
        <taxon>Poales</taxon>
        <taxon>Poaceae</taxon>
        <taxon>BOP clade</taxon>
        <taxon>Oryzoideae</taxon>
        <taxon>Oryzeae</taxon>
        <taxon>Oryzinae</taxon>
        <taxon>Oryza</taxon>
    </lineage>
</organism>
<feature type="domain" description="Peptidase C1A papain C-terminal" evidence="5">
    <location>
        <begin position="143"/>
        <end position="360"/>
    </location>
</feature>
<dbReference type="SUPFAM" id="SSF54001">
    <property type="entry name" value="Cysteine proteinases"/>
    <property type="match status" value="2"/>
</dbReference>
<keyword evidence="8" id="KW-1185">Reference proteome</keyword>
<dbReference type="InterPro" id="IPR013128">
    <property type="entry name" value="Peptidase_C1A"/>
</dbReference>
<dbReference type="EnsemblPlants" id="OPUNC01G14390.1">
    <property type="protein sequence ID" value="OPUNC01G14390.1"/>
    <property type="gene ID" value="OPUNC01G14390"/>
</dbReference>
<evidence type="ECO:0000256" key="2">
    <source>
        <dbReference type="ARBA" id="ARBA00023145"/>
    </source>
</evidence>
<keyword evidence="3" id="KW-1015">Disulfide bond</keyword>
<protein>
    <recommendedName>
        <fullName evidence="9">Peptidase C1A papain C-terminal domain-containing protein</fullName>
    </recommendedName>
</protein>
<evidence type="ECO:0000256" key="1">
    <source>
        <dbReference type="ARBA" id="ARBA00008455"/>
    </source>
</evidence>
<dbReference type="Proteomes" id="UP000026962">
    <property type="component" value="Chromosome 1"/>
</dbReference>
<accession>A0A0E0JI71</accession>
<evidence type="ECO:0000259" key="5">
    <source>
        <dbReference type="SMART" id="SM00645"/>
    </source>
</evidence>
<comment type="similarity">
    <text evidence="1">Belongs to the peptidase C1 family.</text>
</comment>
<dbReference type="InterPro" id="IPR038765">
    <property type="entry name" value="Papain-like_cys_pep_sf"/>
</dbReference>
<dbReference type="Pfam" id="PF08246">
    <property type="entry name" value="Inhibitor_I29"/>
    <property type="match status" value="1"/>
</dbReference>
<dbReference type="AlphaFoldDB" id="A0A0E0JI71"/>
<sequence length="471" mass="51639">MSSSKPYLLGLVLSITCLLQVLLAAANPQPPPPPSCDKSDKELRFMFSQWMSKYAKHYSCPEEQEKRYQVWKGNTNFIGAFRSQTQLSSGVGAFAPQTITDSVVGMNRFGDLTSSEFVQQFTGFNATGFHSPPPTPISPHSWQPCCVDWRSSGAVTGVKFQGNCASCWAFAAAAAIEGLHKIKTGELVSLSEQVMVDCDTGSFGCNGGHSDTALNLVASRGGITSEEKYPYTGVQGSCDVGKLLFDHSASVSGFAAVPPNDERQLALAVARQPVTVYIDASAQEFQFYKGGVYRGPCNPGRVNHAVTIVGYCENFGGDKYWIAKNSWSNDWGEQGYVYLAKDVWWPQGTCGLATSPFYPTYTNRYRCWLGIGNSWTLAVARQPVTVYIDASAQEFQFYKGGVYRGPCNPGRVNHAVTIVGYCENFGGDKYWIAKNSWSNDWGEQGYVYLAKDVWWPQGTCGLATSPFYPTV</sequence>
<keyword evidence="2" id="KW-0865">Zymogen</keyword>
<dbReference type="GO" id="GO:0006508">
    <property type="term" value="P:proteolysis"/>
    <property type="evidence" value="ECO:0007669"/>
    <property type="project" value="InterPro"/>
</dbReference>
<dbReference type="Gene3D" id="3.90.70.10">
    <property type="entry name" value="Cysteine proteinases"/>
    <property type="match status" value="2"/>
</dbReference>
<feature type="domain" description="Cathepsin propeptide inhibitor" evidence="6">
    <location>
        <begin position="47"/>
        <end position="117"/>
    </location>
</feature>
<dbReference type="SMART" id="SM00848">
    <property type="entry name" value="Inhibitor_I29"/>
    <property type="match status" value="1"/>
</dbReference>
<proteinExistence type="inferred from homology"/>
<dbReference type="InterPro" id="IPR039417">
    <property type="entry name" value="Peptidase_C1A_papain-like"/>
</dbReference>
<reference evidence="7" key="2">
    <citation type="submission" date="2018-05" db="EMBL/GenBank/DDBJ databases">
        <title>OpunRS2 (Oryza punctata Reference Sequence Version 2).</title>
        <authorList>
            <person name="Zhang J."/>
            <person name="Kudrna D."/>
            <person name="Lee S."/>
            <person name="Talag J."/>
            <person name="Welchert J."/>
            <person name="Wing R.A."/>
        </authorList>
    </citation>
    <scope>NUCLEOTIDE SEQUENCE [LARGE SCALE GENOMIC DNA]</scope>
</reference>
<dbReference type="HOGENOM" id="CLU_012184_1_0_1"/>
<dbReference type="FunFam" id="3.90.70.10:FF:000204">
    <property type="entry name" value="Papain"/>
    <property type="match status" value="1"/>
</dbReference>
<dbReference type="InterPro" id="IPR000668">
    <property type="entry name" value="Peptidase_C1A_C"/>
</dbReference>
<dbReference type="Pfam" id="PF00112">
    <property type="entry name" value="Peptidase_C1"/>
    <property type="match status" value="2"/>
</dbReference>
<dbReference type="eggNOG" id="KOG1543">
    <property type="taxonomic scope" value="Eukaryota"/>
</dbReference>
<reference evidence="7" key="1">
    <citation type="submission" date="2015-04" db="UniProtKB">
        <authorList>
            <consortium name="EnsemblPlants"/>
        </authorList>
    </citation>
    <scope>IDENTIFICATION</scope>
</reference>
<dbReference type="InterPro" id="IPR013201">
    <property type="entry name" value="Prot_inhib_I29"/>
</dbReference>
<evidence type="ECO:0008006" key="9">
    <source>
        <dbReference type="Google" id="ProtNLM"/>
    </source>
</evidence>
<evidence type="ECO:0000313" key="8">
    <source>
        <dbReference type="Proteomes" id="UP000026962"/>
    </source>
</evidence>
<feature type="signal peptide" evidence="4">
    <location>
        <begin position="1"/>
        <end position="24"/>
    </location>
</feature>
<dbReference type="OMA" id="EANRVNH"/>